<protein>
    <recommendedName>
        <fullName evidence="2">Antitoxin</fullName>
    </recommendedName>
</protein>
<evidence type="ECO:0000313" key="4">
    <source>
        <dbReference type="Proteomes" id="UP000614424"/>
    </source>
</evidence>
<sequence>MEKSISKSKFKPQALKYFRQVQQTGQPLIITDHTKPVLKIIPYREDPMDAVKELRNSILRYEDPMEPVAENDWDMLK</sequence>
<dbReference type="AlphaFoldDB" id="A0A8J6NGS7"/>
<reference evidence="3 4" key="1">
    <citation type="submission" date="2020-08" db="EMBL/GenBank/DDBJ databases">
        <title>Bridging the membrane lipid divide: bacteria of the FCB group superphylum have the potential to synthesize archaeal ether lipids.</title>
        <authorList>
            <person name="Villanueva L."/>
            <person name="Von Meijenfeldt F.A.B."/>
            <person name="Westbye A.B."/>
            <person name="Yadav S."/>
            <person name="Hopmans E.C."/>
            <person name="Dutilh B.E."/>
            <person name="Sinninghe Damste J.S."/>
        </authorList>
    </citation>
    <scope>NUCLEOTIDE SEQUENCE [LARGE SCALE GENOMIC DNA]</scope>
    <source>
        <strain evidence="3">NIOZ-UU47</strain>
    </source>
</reference>
<comment type="function">
    <text evidence="2">Antitoxin component of a type II toxin-antitoxin (TA) system.</text>
</comment>
<evidence type="ECO:0000256" key="1">
    <source>
        <dbReference type="ARBA" id="ARBA00009981"/>
    </source>
</evidence>
<gene>
    <name evidence="3" type="ORF">H8E41_09925</name>
</gene>
<dbReference type="SUPFAM" id="SSF143120">
    <property type="entry name" value="YefM-like"/>
    <property type="match status" value="1"/>
</dbReference>
<comment type="similarity">
    <text evidence="1 2">Belongs to the phD/YefM antitoxin family.</text>
</comment>
<dbReference type="EMBL" id="JACNJZ010000138">
    <property type="protein sequence ID" value="MBC8318213.1"/>
    <property type="molecule type" value="Genomic_DNA"/>
</dbReference>
<dbReference type="Proteomes" id="UP000614424">
    <property type="component" value="Unassembled WGS sequence"/>
</dbReference>
<dbReference type="NCBIfam" id="TIGR01552">
    <property type="entry name" value="phd_fam"/>
    <property type="match status" value="1"/>
</dbReference>
<accession>A0A8J6NGS7</accession>
<dbReference type="Pfam" id="PF02604">
    <property type="entry name" value="PhdYeFM_antitox"/>
    <property type="match status" value="1"/>
</dbReference>
<organism evidence="3 4">
    <name type="scientific">Candidatus Desulfobia pelagia</name>
    <dbReference type="NCBI Taxonomy" id="2841692"/>
    <lineage>
        <taxon>Bacteria</taxon>
        <taxon>Pseudomonadati</taxon>
        <taxon>Thermodesulfobacteriota</taxon>
        <taxon>Desulfobulbia</taxon>
        <taxon>Desulfobulbales</taxon>
        <taxon>Desulfobulbaceae</taxon>
        <taxon>Candidatus Desulfobia</taxon>
    </lineage>
</organism>
<evidence type="ECO:0000256" key="2">
    <source>
        <dbReference type="RuleBase" id="RU362080"/>
    </source>
</evidence>
<comment type="caution">
    <text evidence="3">The sequence shown here is derived from an EMBL/GenBank/DDBJ whole genome shotgun (WGS) entry which is preliminary data.</text>
</comment>
<proteinExistence type="inferred from homology"/>
<dbReference type="InterPro" id="IPR036165">
    <property type="entry name" value="YefM-like_sf"/>
</dbReference>
<name>A0A8J6NGS7_9BACT</name>
<evidence type="ECO:0000313" key="3">
    <source>
        <dbReference type="EMBL" id="MBC8318213.1"/>
    </source>
</evidence>
<dbReference type="InterPro" id="IPR006442">
    <property type="entry name" value="Antitoxin_Phd/YefM"/>
</dbReference>